<dbReference type="HOGENOM" id="CLU_101868_0_0_1"/>
<organism evidence="2 3">
    <name type="scientific">Punctularia strigosozonata (strain HHB-11173)</name>
    <name type="common">White-rot fungus</name>
    <dbReference type="NCBI Taxonomy" id="741275"/>
    <lineage>
        <taxon>Eukaryota</taxon>
        <taxon>Fungi</taxon>
        <taxon>Dikarya</taxon>
        <taxon>Basidiomycota</taxon>
        <taxon>Agaricomycotina</taxon>
        <taxon>Agaricomycetes</taxon>
        <taxon>Corticiales</taxon>
        <taxon>Punctulariaceae</taxon>
        <taxon>Punctularia</taxon>
    </lineage>
</organism>
<accession>R7S333</accession>
<gene>
    <name evidence="2" type="ORF">PUNSTDRAFT_122775</name>
</gene>
<keyword evidence="1" id="KW-1133">Transmembrane helix</keyword>
<dbReference type="GeneID" id="18877580"/>
<dbReference type="Proteomes" id="UP000054196">
    <property type="component" value="Unassembled WGS sequence"/>
</dbReference>
<feature type="transmembrane region" description="Helical" evidence="1">
    <location>
        <begin position="61"/>
        <end position="85"/>
    </location>
</feature>
<protein>
    <submittedName>
        <fullName evidence="2">Uncharacterized protein</fullName>
    </submittedName>
</protein>
<evidence type="ECO:0000256" key="1">
    <source>
        <dbReference type="SAM" id="Phobius"/>
    </source>
</evidence>
<dbReference type="RefSeq" id="XP_007388183.1">
    <property type="nucleotide sequence ID" value="XM_007388121.1"/>
</dbReference>
<name>R7S333_PUNST</name>
<reference evidence="3" key="1">
    <citation type="journal article" date="2012" name="Science">
        <title>The Paleozoic origin of enzymatic lignin decomposition reconstructed from 31 fungal genomes.</title>
        <authorList>
            <person name="Floudas D."/>
            <person name="Binder M."/>
            <person name="Riley R."/>
            <person name="Barry K."/>
            <person name="Blanchette R.A."/>
            <person name="Henrissat B."/>
            <person name="Martinez A.T."/>
            <person name="Otillar R."/>
            <person name="Spatafora J.W."/>
            <person name="Yadav J.S."/>
            <person name="Aerts A."/>
            <person name="Benoit I."/>
            <person name="Boyd A."/>
            <person name="Carlson A."/>
            <person name="Copeland A."/>
            <person name="Coutinho P.M."/>
            <person name="de Vries R.P."/>
            <person name="Ferreira P."/>
            <person name="Findley K."/>
            <person name="Foster B."/>
            <person name="Gaskell J."/>
            <person name="Glotzer D."/>
            <person name="Gorecki P."/>
            <person name="Heitman J."/>
            <person name="Hesse C."/>
            <person name="Hori C."/>
            <person name="Igarashi K."/>
            <person name="Jurgens J.A."/>
            <person name="Kallen N."/>
            <person name="Kersten P."/>
            <person name="Kohler A."/>
            <person name="Kuees U."/>
            <person name="Kumar T.K.A."/>
            <person name="Kuo A."/>
            <person name="LaButti K."/>
            <person name="Larrondo L.F."/>
            <person name="Lindquist E."/>
            <person name="Ling A."/>
            <person name="Lombard V."/>
            <person name="Lucas S."/>
            <person name="Lundell T."/>
            <person name="Martin R."/>
            <person name="McLaughlin D.J."/>
            <person name="Morgenstern I."/>
            <person name="Morin E."/>
            <person name="Murat C."/>
            <person name="Nagy L.G."/>
            <person name="Nolan M."/>
            <person name="Ohm R.A."/>
            <person name="Patyshakuliyeva A."/>
            <person name="Rokas A."/>
            <person name="Ruiz-Duenas F.J."/>
            <person name="Sabat G."/>
            <person name="Salamov A."/>
            <person name="Samejima M."/>
            <person name="Schmutz J."/>
            <person name="Slot J.C."/>
            <person name="St John F."/>
            <person name="Stenlid J."/>
            <person name="Sun H."/>
            <person name="Sun S."/>
            <person name="Syed K."/>
            <person name="Tsang A."/>
            <person name="Wiebenga A."/>
            <person name="Young D."/>
            <person name="Pisabarro A."/>
            <person name="Eastwood D.C."/>
            <person name="Martin F."/>
            <person name="Cullen D."/>
            <person name="Grigoriev I.V."/>
            <person name="Hibbett D.S."/>
        </authorList>
    </citation>
    <scope>NUCLEOTIDE SEQUENCE [LARGE SCALE GENOMIC DNA]</scope>
    <source>
        <strain evidence="3">HHB-11173 SS5</strain>
    </source>
</reference>
<dbReference type="EMBL" id="JH687553">
    <property type="protein sequence ID" value="EIN04790.1"/>
    <property type="molecule type" value="Genomic_DNA"/>
</dbReference>
<feature type="transmembrane region" description="Helical" evidence="1">
    <location>
        <begin position="13"/>
        <end position="35"/>
    </location>
</feature>
<dbReference type="KEGG" id="psq:PUNSTDRAFT_122775"/>
<proteinExistence type="predicted"/>
<dbReference type="OMA" id="ILPWFAF"/>
<dbReference type="OrthoDB" id="2560085at2759"/>
<feature type="transmembrane region" description="Helical" evidence="1">
    <location>
        <begin position="105"/>
        <end position="123"/>
    </location>
</feature>
<evidence type="ECO:0000313" key="3">
    <source>
        <dbReference type="Proteomes" id="UP000054196"/>
    </source>
</evidence>
<keyword evidence="1" id="KW-0472">Membrane</keyword>
<evidence type="ECO:0000313" key="2">
    <source>
        <dbReference type="EMBL" id="EIN04790.1"/>
    </source>
</evidence>
<feature type="transmembrane region" description="Helical" evidence="1">
    <location>
        <begin position="173"/>
        <end position="192"/>
    </location>
</feature>
<keyword evidence="1" id="KW-0812">Transmembrane</keyword>
<sequence length="216" mass="22596">MSSTTTPLRLPRLISYFLSFAFGIAGFGLGLHALIQSRKDKSRLHKAVGSTIDLNIDTTDILGAGGALTAATGLTGLLSLVYLVLLLLPHPRTAALPLATRTLPIQAHSLLFCVVFLFATLVPTADFVANNQAKVSATVGGIALPASVIAQAQKLLGATGVYHKLGYLRNIAIVPWFAFLFALTSAILAYLAHSRAKRAAPVAAAAPIQEKNAGTV</sequence>
<dbReference type="eggNOG" id="ENOG502SPWA">
    <property type="taxonomic scope" value="Eukaryota"/>
</dbReference>
<dbReference type="AlphaFoldDB" id="R7S333"/>
<keyword evidence="3" id="KW-1185">Reference proteome</keyword>